<evidence type="ECO:0000313" key="9">
    <source>
        <dbReference type="Proteomes" id="UP001157355"/>
    </source>
</evidence>
<dbReference type="InterPro" id="IPR038078">
    <property type="entry name" value="PhoU-like_sf"/>
</dbReference>
<keyword evidence="2" id="KW-1003">Cell membrane</keyword>
<dbReference type="GO" id="GO:0005886">
    <property type="term" value="C:plasma membrane"/>
    <property type="evidence" value="ECO:0007669"/>
    <property type="project" value="UniProtKB-SubCell"/>
</dbReference>
<dbReference type="PANTHER" id="PTHR10010">
    <property type="entry name" value="SOLUTE CARRIER FAMILY 34 SODIUM PHOSPHATE , MEMBER 2-RELATED"/>
    <property type="match status" value="1"/>
</dbReference>
<dbReference type="NCBIfam" id="NF037997">
    <property type="entry name" value="Na_Pi_symport"/>
    <property type="match status" value="1"/>
</dbReference>
<keyword evidence="9" id="KW-1185">Reference proteome</keyword>
<comment type="subcellular location">
    <subcellularLocation>
        <location evidence="1">Cell membrane</location>
        <topology evidence="1">Multi-pass membrane protein</topology>
    </subcellularLocation>
</comment>
<evidence type="ECO:0000259" key="7">
    <source>
        <dbReference type="Pfam" id="PF01895"/>
    </source>
</evidence>
<dbReference type="InterPro" id="IPR026022">
    <property type="entry name" value="PhoU_dom"/>
</dbReference>
<gene>
    <name evidence="8" type="ORF">GCM10010873_20960</name>
</gene>
<organism evidence="8 9">
    <name type="scientific">Cypionkella aquatica</name>
    <dbReference type="NCBI Taxonomy" id="1756042"/>
    <lineage>
        <taxon>Bacteria</taxon>
        <taxon>Pseudomonadati</taxon>
        <taxon>Pseudomonadota</taxon>
        <taxon>Alphaproteobacteria</taxon>
        <taxon>Rhodobacterales</taxon>
        <taxon>Paracoccaceae</taxon>
        <taxon>Cypionkella</taxon>
    </lineage>
</organism>
<evidence type="ECO:0000313" key="8">
    <source>
        <dbReference type="EMBL" id="GLS87122.1"/>
    </source>
</evidence>
<evidence type="ECO:0000256" key="1">
    <source>
        <dbReference type="ARBA" id="ARBA00004651"/>
    </source>
</evidence>
<sequence length="546" mass="58443">MESTIQLIDLLGAASLLIWGLRMIKTGVLRAFGAVLRQWIAKGTTNRVYAAFWGFLVTLGLQSSTATAVITASFTARDIVNPRMAQAVLLGANLGTALVTLVLSMDIHWLGSVLIFVGVVLSTSAETNMPRNLGRAVLGLGLMLLALHLLSGITAPLRSSPTVVTVLSALDNAPVFAVLVAAALAVLASSSLAVVVLVMLLAGAGVVAPPLALCLVAGANLGGAIPPHLAVASEGVAARRLTLSNMIVRMLGSVLVMIFAVPLAAALQQVLPDPAQLTVGAHVGFNLALLVIFLPLIGPVARLVERVMPDRTDPTRGGPAYLDDSLLHTPDMALAVAARETLRVGDIIGEMLDRTLVTLNTSDELACTDVARLENEVDELHEAIKLYVTRLGRSELDPDDSRRAHEVISYAINLEHVGDIIESGLAEIALKKARKKLSFSAEGLAEIKDFYAHTRENLQMAQAIFLSRDPQMARRLLDQKVIIRKIEAQSAEHHLNRVRAGRVETIETSTLHLDLLRDLKRVNAHLASVAHPILEELGALRESRVR</sequence>
<evidence type="ECO:0000256" key="2">
    <source>
        <dbReference type="ARBA" id="ARBA00022475"/>
    </source>
</evidence>
<evidence type="ECO:0000256" key="3">
    <source>
        <dbReference type="ARBA" id="ARBA00022692"/>
    </source>
</evidence>
<evidence type="ECO:0000256" key="6">
    <source>
        <dbReference type="SAM" id="Phobius"/>
    </source>
</evidence>
<feature type="transmembrane region" description="Helical" evidence="6">
    <location>
        <begin position="247"/>
        <end position="267"/>
    </location>
</feature>
<keyword evidence="5 6" id="KW-0472">Membrane</keyword>
<protein>
    <submittedName>
        <fullName evidence="8">Sodium:phosphate symporter</fullName>
    </submittedName>
</protein>
<dbReference type="EMBL" id="BSPP01000007">
    <property type="protein sequence ID" value="GLS87122.1"/>
    <property type="molecule type" value="Genomic_DNA"/>
</dbReference>
<dbReference type="PANTHER" id="PTHR10010:SF46">
    <property type="entry name" value="SODIUM-DEPENDENT PHOSPHATE TRANSPORT PROTEIN 2B"/>
    <property type="match status" value="1"/>
</dbReference>
<dbReference type="SUPFAM" id="SSF109755">
    <property type="entry name" value="PhoU-like"/>
    <property type="match status" value="1"/>
</dbReference>
<name>A0AA37X0A0_9RHOB</name>
<dbReference type="Pfam" id="PF02690">
    <property type="entry name" value="Na_Pi_cotrans"/>
    <property type="match status" value="1"/>
</dbReference>
<feature type="transmembrane region" description="Helical" evidence="6">
    <location>
        <begin position="49"/>
        <end position="72"/>
    </location>
</feature>
<evidence type="ECO:0000256" key="4">
    <source>
        <dbReference type="ARBA" id="ARBA00022989"/>
    </source>
</evidence>
<dbReference type="GO" id="GO:0005436">
    <property type="term" value="F:sodium:phosphate symporter activity"/>
    <property type="evidence" value="ECO:0007669"/>
    <property type="project" value="InterPro"/>
</dbReference>
<keyword evidence="3 6" id="KW-0812">Transmembrane</keyword>
<feature type="transmembrane region" description="Helical" evidence="6">
    <location>
        <begin position="109"/>
        <end position="125"/>
    </location>
</feature>
<feature type="transmembrane region" description="Helical" evidence="6">
    <location>
        <begin position="279"/>
        <end position="301"/>
    </location>
</feature>
<dbReference type="Pfam" id="PF01895">
    <property type="entry name" value="PhoU"/>
    <property type="match status" value="1"/>
</dbReference>
<comment type="caution">
    <text evidence="8">The sequence shown here is derived from an EMBL/GenBank/DDBJ whole genome shotgun (WGS) entry which is preliminary data.</text>
</comment>
<dbReference type="InterPro" id="IPR003841">
    <property type="entry name" value="Na/Pi_transpt"/>
</dbReference>
<feature type="transmembrane region" description="Helical" evidence="6">
    <location>
        <begin position="137"/>
        <end position="155"/>
    </location>
</feature>
<dbReference type="Proteomes" id="UP001157355">
    <property type="component" value="Unassembled WGS sequence"/>
</dbReference>
<feature type="domain" description="PhoU" evidence="7">
    <location>
        <begin position="342"/>
        <end position="422"/>
    </location>
</feature>
<dbReference type="RefSeq" id="WP_284325303.1">
    <property type="nucleotide sequence ID" value="NZ_BSPP01000007.1"/>
</dbReference>
<dbReference type="Gene3D" id="1.20.58.220">
    <property type="entry name" value="Phosphate transport system protein phou homolog 2, domain 2"/>
    <property type="match status" value="1"/>
</dbReference>
<proteinExistence type="predicted"/>
<evidence type="ECO:0000256" key="5">
    <source>
        <dbReference type="ARBA" id="ARBA00023136"/>
    </source>
</evidence>
<feature type="transmembrane region" description="Helical" evidence="6">
    <location>
        <begin position="175"/>
        <end position="202"/>
    </location>
</feature>
<dbReference type="AlphaFoldDB" id="A0AA37X0A0"/>
<dbReference type="GO" id="GO:0044341">
    <property type="term" value="P:sodium-dependent phosphate transport"/>
    <property type="evidence" value="ECO:0007669"/>
    <property type="project" value="InterPro"/>
</dbReference>
<keyword evidence="4 6" id="KW-1133">Transmembrane helix</keyword>
<reference evidence="8 9" key="1">
    <citation type="journal article" date="2014" name="Int. J. Syst. Evol. Microbiol.">
        <title>Complete genome sequence of Corynebacterium casei LMG S-19264T (=DSM 44701T), isolated from a smear-ripened cheese.</title>
        <authorList>
            <consortium name="US DOE Joint Genome Institute (JGI-PGF)"/>
            <person name="Walter F."/>
            <person name="Albersmeier A."/>
            <person name="Kalinowski J."/>
            <person name="Ruckert C."/>
        </authorList>
    </citation>
    <scope>NUCLEOTIDE SEQUENCE [LARGE SCALE GENOMIC DNA]</scope>
    <source>
        <strain evidence="8 9">NBRC 111766</strain>
    </source>
</reference>
<accession>A0AA37X0A0</accession>